<sequence length="68" mass="7781">MSNGRWTICFTICLQGIPTAVYVTTPQRRQPEIATNVVRPVEAVANPWQKVSTCNNSEQVRKLQSYWN</sequence>
<dbReference type="EMBL" id="KZ772692">
    <property type="protein sequence ID" value="PTQ44469.1"/>
    <property type="molecule type" value="Genomic_DNA"/>
</dbReference>
<feature type="signal peptide" evidence="1">
    <location>
        <begin position="1"/>
        <end position="22"/>
    </location>
</feature>
<accession>A0A2R6XEG7</accession>
<evidence type="ECO:0000313" key="3">
    <source>
        <dbReference type="Proteomes" id="UP000244005"/>
    </source>
</evidence>
<reference evidence="3" key="1">
    <citation type="journal article" date="2017" name="Cell">
        <title>Insights into land plant evolution garnered from the Marchantia polymorpha genome.</title>
        <authorList>
            <person name="Bowman J.L."/>
            <person name="Kohchi T."/>
            <person name="Yamato K.T."/>
            <person name="Jenkins J."/>
            <person name="Shu S."/>
            <person name="Ishizaki K."/>
            <person name="Yamaoka S."/>
            <person name="Nishihama R."/>
            <person name="Nakamura Y."/>
            <person name="Berger F."/>
            <person name="Adam C."/>
            <person name="Aki S.S."/>
            <person name="Althoff F."/>
            <person name="Araki T."/>
            <person name="Arteaga-Vazquez M.A."/>
            <person name="Balasubrmanian S."/>
            <person name="Barry K."/>
            <person name="Bauer D."/>
            <person name="Boehm C.R."/>
            <person name="Briginshaw L."/>
            <person name="Caballero-Perez J."/>
            <person name="Catarino B."/>
            <person name="Chen F."/>
            <person name="Chiyoda S."/>
            <person name="Chovatia M."/>
            <person name="Davies K.M."/>
            <person name="Delmans M."/>
            <person name="Demura T."/>
            <person name="Dierschke T."/>
            <person name="Dolan L."/>
            <person name="Dorantes-Acosta A.E."/>
            <person name="Eklund D.M."/>
            <person name="Florent S.N."/>
            <person name="Flores-Sandoval E."/>
            <person name="Fujiyama A."/>
            <person name="Fukuzawa H."/>
            <person name="Galik B."/>
            <person name="Grimanelli D."/>
            <person name="Grimwood J."/>
            <person name="Grossniklaus U."/>
            <person name="Hamada T."/>
            <person name="Haseloff J."/>
            <person name="Hetherington A.J."/>
            <person name="Higo A."/>
            <person name="Hirakawa Y."/>
            <person name="Hundley H.N."/>
            <person name="Ikeda Y."/>
            <person name="Inoue K."/>
            <person name="Inoue S.I."/>
            <person name="Ishida S."/>
            <person name="Jia Q."/>
            <person name="Kakita M."/>
            <person name="Kanazawa T."/>
            <person name="Kawai Y."/>
            <person name="Kawashima T."/>
            <person name="Kennedy M."/>
            <person name="Kinose K."/>
            <person name="Kinoshita T."/>
            <person name="Kohara Y."/>
            <person name="Koide E."/>
            <person name="Komatsu K."/>
            <person name="Kopischke S."/>
            <person name="Kubo M."/>
            <person name="Kyozuka J."/>
            <person name="Lagercrantz U."/>
            <person name="Lin S.S."/>
            <person name="Lindquist E."/>
            <person name="Lipzen A.M."/>
            <person name="Lu C.W."/>
            <person name="De Luna E."/>
            <person name="Martienssen R.A."/>
            <person name="Minamino N."/>
            <person name="Mizutani M."/>
            <person name="Mizutani M."/>
            <person name="Mochizuki N."/>
            <person name="Monte I."/>
            <person name="Mosher R."/>
            <person name="Nagasaki H."/>
            <person name="Nakagami H."/>
            <person name="Naramoto S."/>
            <person name="Nishitani K."/>
            <person name="Ohtani M."/>
            <person name="Okamoto T."/>
            <person name="Okumura M."/>
            <person name="Phillips J."/>
            <person name="Pollak B."/>
            <person name="Reinders A."/>
            <person name="Rovekamp M."/>
            <person name="Sano R."/>
            <person name="Sawa S."/>
            <person name="Schmid M.W."/>
            <person name="Shirakawa M."/>
            <person name="Solano R."/>
            <person name="Spunde A."/>
            <person name="Suetsugu N."/>
            <person name="Sugano S."/>
            <person name="Sugiyama A."/>
            <person name="Sun R."/>
            <person name="Suzuki Y."/>
            <person name="Takenaka M."/>
            <person name="Takezawa D."/>
            <person name="Tomogane H."/>
            <person name="Tsuzuki M."/>
            <person name="Ueda T."/>
            <person name="Umeda M."/>
            <person name="Ward J.M."/>
            <person name="Watanabe Y."/>
            <person name="Yazaki K."/>
            <person name="Yokoyama R."/>
            <person name="Yoshitake Y."/>
            <person name="Yotsui I."/>
            <person name="Zachgo S."/>
            <person name="Schmutz J."/>
        </authorList>
    </citation>
    <scope>NUCLEOTIDE SEQUENCE [LARGE SCALE GENOMIC DNA]</scope>
    <source>
        <strain evidence="3">Tak-1</strain>
    </source>
</reference>
<keyword evidence="3" id="KW-1185">Reference proteome</keyword>
<name>A0A2R6XEG7_MARPO</name>
<dbReference type="AlphaFoldDB" id="A0A2R6XEG7"/>
<dbReference type="Proteomes" id="UP000244005">
    <property type="component" value="Unassembled WGS sequence"/>
</dbReference>
<evidence type="ECO:0000256" key="1">
    <source>
        <dbReference type="SAM" id="SignalP"/>
    </source>
</evidence>
<organism evidence="2 3">
    <name type="scientific">Marchantia polymorpha</name>
    <name type="common">Common liverwort</name>
    <name type="synonym">Marchantia aquatica</name>
    <dbReference type="NCBI Taxonomy" id="3197"/>
    <lineage>
        <taxon>Eukaryota</taxon>
        <taxon>Viridiplantae</taxon>
        <taxon>Streptophyta</taxon>
        <taxon>Embryophyta</taxon>
        <taxon>Marchantiophyta</taxon>
        <taxon>Marchantiopsida</taxon>
        <taxon>Marchantiidae</taxon>
        <taxon>Marchantiales</taxon>
        <taxon>Marchantiaceae</taxon>
        <taxon>Marchantia</taxon>
    </lineage>
</organism>
<keyword evidence="1" id="KW-0732">Signal</keyword>
<evidence type="ECO:0008006" key="4">
    <source>
        <dbReference type="Google" id="ProtNLM"/>
    </source>
</evidence>
<feature type="chain" id="PRO_5015341764" description="Secreted protein" evidence="1">
    <location>
        <begin position="23"/>
        <end position="68"/>
    </location>
</feature>
<gene>
    <name evidence="2" type="ORF">MARPO_0020s0119</name>
</gene>
<proteinExistence type="predicted"/>
<protein>
    <recommendedName>
        <fullName evidence="4">Secreted protein</fullName>
    </recommendedName>
</protein>
<evidence type="ECO:0000313" key="2">
    <source>
        <dbReference type="EMBL" id="PTQ44469.1"/>
    </source>
</evidence>